<evidence type="ECO:0000313" key="3">
    <source>
        <dbReference type="EMBL" id="CAG5090413.1"/>
    </source>
</evidence>
<dbReference type="Pfam" id="PF02709">
    <property type="entry name" value="Glyco_transf_7C"/>
    <property type="match status" value="1"/>
</dbReference>
<dbReference type="InterPro" id="IPR027791">
    <property type="entry name" value="Galactosyl_T_C"/>
</dbReference>
<dbReference type="PANTHER" id="PTHR19300">
    <property type="entry name" value="BETA-1,4-GALACTOSYLTRANSFERASE"/>
    <property type="match status" value="1"/>
</dbReference>
<evidence type="ECO:0000256" key="1">
    <source>
        <dbReference type="ARBA" id="ARBA00022679"/>
    </source>
</evidence>
<dbReference type="Gene3D" id="3.90.550.10">
    <property type="entry name" value="Spore Coat Polysaccharide Biosynthesis Protein SpsA, Chain A"/>
    <property type="match status" value="1"/>
</dbReference>
<sequence length="173" mass="20410">MEDDRNLYLCSRYPRHYAAHIDIWNYKPLYQNVFGGIVSFTKETFEKLNGYSNEYWGWGGEDDDLQVRLKGEGYTIIRPFDEISKYRMIKHGEDEGNEKNPLRNSLLQYAGKRQHHDGLSDLTYKVLSKQFNTFYLNITVDPHYPITNFTQQRKIDGEIIDPSPKNETSEKET</sequence>
<reference evidence="3 4" key="1">
    <citation type="submission" date="2021-04" db="EMBL/GenBank/DDBJ databases">
        <authorList>
            <person name="Bliznina A."/>
        </authorList>
    </citation>
    <scope>NUCLEOTIDE SEQUENCE [LARGE SCALE GENOMIC DNA]</scope>
</reference>
<evidence type="ECO:0000313" key="4">
    <source>
        <dbReference type="Proteomes" id="UP001158576"/>
    </source>
</evidence>
<dbReference type="EMBL" id="OU015568">
    <property type="protein sequence ID" value="CAG5090413.1"/>
    <property type="molecule type" value="Genomic_DNA"/>
</dbReference>
<name>A0ABN7S7N1_OIKDI</name>
<dbReference type="InterPro" id="IPR003859">
    <property type="entry name" value="Galactosyl_T"/>
</dbReference>
<feature type="domain" description="Galactosyltransferase C-terminal" evidence="2">
    <location>
        <begin position="15"/>
        <end position="91"/>
    </location>
</feature>
<accession>A0ABN7S7N1</accession>
<gene>
    <name evidence="3" type="ORF">OKIOD_LOCUS4149</name>
</gene>
<dbReference type="InterPro" id="IPR029044">
    <property type="entry name" value="Nucleotide-diphossugar_trans"/>
</dbReference>
<evidence type="ECO:0000259" key="2">
    <source>
        <dbReference type="Pfam" id="PF02709"/>
    </source>
</evidence>
<organism evidence="3 4">
    <name type="scientific">Oikopleura dioica</name>
    <name type="common">Tunicate</name>
    <dbReference type="NCBI Taxonomy" id="34765"/>
    <lineage>
        <taxon>Eukaryota</taxon>
        <taxon>Metazoa</taxon>
        <taxon>Chordata</taxon>
        <taxon>Tunicata</taxon>
        <taxon>Appendicularia</taxon>
        <taxon>Copelata</taxon>
        <taxon>Oikopleuridae</taxon>
        <taxon>Oikopleura</taxon>
    </lineage>
</organism>
<dbReference type="SUPFAM" id="SSF53448">
    <property type="entry name" value="Nucleotide-diphospho-sugar transferases"/>
    <property type="match status" value="1"/>
</dbReference>
<dbReference type="PRINTS" id="PR02050">
    <property type="entry name" value="B14GALTRFASE"/>
</dbReference>
<keyword evidence="1" id="KW-0808">Transferase</keyword>
<keyword evidence="4" id="KW-1185">Reference proteome</keyword>
<dbReference type="PANTHER" id="PTHR19300:SF57">
    <property type="entry name" value="BETA-1,4-N-ACETYLGALACTOSAMINYLTRANSFERASE"/>
    <property type="match status" value="1"/>
</dbReference>
<proteinExistence type="predicted"/>
<protein>
    <submittedName>
        <fullName evidence="3">Oidioi.mRNA.OKI2018_I69.PAR.g12591.t1.cds</fullName>
    </submittedName>
</protein>
<dbReference type="Proteomes" id="UP001158576">
    <property type="component" value="Chromosome PAR"/>
</dbReference>